<dbReference type="EMBL" id="JADBJN010000002">
    <property type="protein sequence ID" value="KAG5674767.1"/>
    <property type="molecule type" value="Genomic_DNA"/>
</dbReference>
<dbReference type="InterPro" id="IPR006048">
    <property type="entry name" value="A-amylase/branching_C"/>
</dbReference>
<evidence type="ECO:0000256" key="5">
    <source>
        <dbReference type="ARBA" id="ARBA00011245"/>
    </source>
</evidence>
<evidence type="ECO:0000256" key="13">
    <source>
        <dbReference type="ARBA" id="ARBA00023277"/>
    </source>
</evidence>
<feature type="domain" description="Glycosyl hydrolase family 13 catalytic" evidence="19">
    <location>
        <begin position="45"/>
        <end position="411"/>
    </location>
</feature>
<keyword evidence="10" id="KW-0106">Calcium</keyword>
<keyword evidence="7" id="KW-0479">Metal-binding</keyword>
<proteinExistence type="inferred from homology"/>
<dbReference type="Pfam" id="PF02806">
    <property type="entry name" value="Alpha-amylase_C"/>
    <property type="match status" value="1"/>
</dbReference>
<evidence type="ECO:0000256" key="4">
    <source>
        <dbReference type="ARBA" id="ARBA00008061"/>
    </source>
</evidence>
<comment type="cofactor">
    <cofactor evidence="2">
        <name>Ca(2+)</name>
        <dbReference type="ChEBI" id="CHEBI:29108"/>
    </cofactor>
</comment>
<keyword evidence="8 17" id="KW-0732">Signal</keyword>
<dbReference type="AlphaFoldDB" id="A0A9J6BY19"/>
<dbReference type="PRINTS" id="PR00110">
    <property type="entry name" value="ALPHAAMYLASE"/>
</dbReference>
<evidence type="ECO:0000256" key="15">
    <source>
        <dbReference type="RuleBase" id="RU003615"/>
    </source>
</evidence>
<dbReference type="InterPro" id="IPR017853">
    <property type="entry name" value="GH"/>
</dbReference>
<feature type="domain" description="Alpha-amylase C-terminal" evidence="18">
    <location>
        <begin position="420"/>
        <end position="510"/>
    </location>
</feature>
<evidence type="ECO:0000256" key="17">
    <source>
        <dbReference type="SAM" id="SignalP"/>
    </source>
</evidence>
<dbReference type="Gene3D" id="2.60.40.1180">
    <property type="entry name" value="Golgi alpha-mannosidase II"/>
    <property type="match status" value="1"/>
</dbReference>
<dbReference type="InterPro" id="IPR013780">
    <property type="entry name" value="Glyco_hydro_b"/>
</dbReference>
<evidence type="ECO:0000259" key="19">
    <source>
        <dbReference type="SMART" id="SM00642"/>
    </source>
</evidence>
<dbReference type="SMART" id="SM00632">
    <property type="entry name" value="Aamy_C"/>
    <property type="match status" value="1"/>
</dbReference>
<dbReference type="EC" id="3.2.1.1" evidence="6 16"/>
<evidence type="ECO:0000256" key="14">
    <source>
        <dbReference type="ARBA" id="ARBA00023295"/>
    </source>
</evidence>
<dbReference type="SUPFAM" id="SSF51445">
    <property type="entry name" value="(Trans)glycosidases"/>
    <property type="match status" value="1"/>
</dbReference>
<evidence type="ECO:0000256" key="11">
    <source>
        <dbReference type="ARBA" id="ARBA00023157"/>
    </source>
</evidence>
<dbReference type="GO" id="GO:0004556">
    <property type="term" value="F:alpha-amylase activity"/>
    <property type="evidence" value="ECO:0007669"/>
    <property type="project" value="UniProtKB-UniRule"/>
</dbReference>
<dbReference type="Proteomes" id="UP001107558">
    <property type="component" value="Chromosome 2"/>
</dbReference>
<reference evidence="20" key="1">
    <citation type="submission" date="2021-03" db="EMBL/GenBank/DDBJ databases">
        <title>Chromosome level genome of the anhydrobiotic midge Polypedilum vanderplanki.</title>
        <authorList>
            <person name="Yoshida Y."/>
            <person name="Kikawada T."/>
            <person name="Gusev O."/>
        </authorList>
    </citation>
    <scope>NUCLEOTIDE SEQUENCE</scope>
    <source>
        <strain evidence="20">NIAS01</strain>
        <tissue evidence="20">Whole body or cell culture</tissue>
    </source>
</reference>
<keyword evidence="14 16" id="KW-0326">Glycosidase</keyword>
<gene>
    <name evidence="20" type="ORF">PVAND_004717</name>
</gene>
<sequence>MLRSLQLLLGAICCSEFFIPRPQVADLPKEVKRNFTDPHFLSGHNGIVQLFEWKWLDIAKECEEFLGPRKFGGVQISPPNENIIIENRPWFERYQPISYKIASRSGSEKEFLEMTRRCNAVGVRIYADIVINHMAADQVKYIANGTGGSQAIPAVRNYPAVPYSIFNFHPTCAIVNYQDPYQVRNCELVGLHDLNQTIENTRDRIVEYLNHLIDLGVAGFRYDAAKHMWPKDLEIITNRVKNLNTIFGFGPNLDPFVYQEVIDNGNEPISKYEYTYACVTEFRFSSEIGKAFTGGDELRWLIGFGEKWDLLPSHLAVTFIDNHDSQRSGSNDILTYKRRKNYIMAQAFSLAHPYGIKRIMSSFSFNDNNQGPPADANGTIISPTIDKNGNCTNGWVCEHRWRAIASMVDFIDIVDGENVTSWWDNGKNQIAFSRGSKGFIVFNLDSDDMFNVPIETTMKSGIYCDIITGEKISDFECSGKKLEVDEDGIVIIDLDSDDENGVMAIHINQEIKNIKNFVNI</sequence>
<evidence type="ECO:0000256" key="12">
    <source>
        <dbReference type="ARBA" id="ARBA00023214"/>
    </source>
</evidence>
<keyword evidence="13 16" id="KW-0119">Carbohydrate metabolism</keyword>
<keyword evidence="21" id="KW-1185">Reference proteome</keyword>
<evidence type="ECO:0000259" key="18">
    <source>
        <dbReference type="SMART" id="SM00632"/>
    </source>
</evidence>
<dbReference type="InterPro" id="IPR006047">
    <property type="entry name" value="GH13_cat_dom"/>
</dbReference>
<comment type="similarity">
    <text evidence="4 15">Belongs to the glycosyl hydrolase 13 family.</text>
</comment>
<evidence type="ECO:0000256" key="2">
    <source>
        <dbReference type="ARBA" id="ARBA00001913"/>
    </source>
</evidence>
<accession>A0A9J6BY19</accession>
<evidence type="ECO:0000313" key="20">
    <source>
        <dbReference type="EMBL" id="KAG5674767.1"/>
    </source>
</evidence>
<keyword evidence="12" id="KW-0868">Chloride</keyword>
<feature type="chain" id="PRO_5039925517" description="Alpha-amylase" evidence="17">
    <location>
        <begin position="17"/>
        <end position="520"/>
    </location>
</feature>
<dbReference type="GO" id="GO:0046872">
    <property type="term" value="F:metal ion binding"/>
    <property type="evidence" value="ECO:0007669"/>
    <property type="project" value="UniProtKB-KW"/>
</dbReference>
<comment type="subunit">
    <text evidence="5">Monomer.</text>
</comment>
<dbReference type="OrthoDB" id="550577at2759"/>
<dbReference type="CDD" id="cd11317">
    <property type="entry name" value="AmyAc_bac_euk_AmyA"/>
    <property type="match status" value="1"/>
</dbReference>
<protein>
    <recommendedName>
        <fullName evidence="6 16">Alpha-amylase</fullName>
        <ecNumber evidence="6 16">3.2.1.1</ecNumber>
    </recommendedName>
</protein>
<comment type="catalytic activity">
    <reaction evidence="1 16">
        <text>Endohydrolysis of (1-&gt;4)-alpha-D-glucosidic linkages in polysaccharides containing three or more (1-&gt;4)-alpha-linked D-glucose units.</text>
        <dbReference type="EC" id="3.2.1.1"/>
    </reaction>
</comment>
<name>A0A9J6BY19_POLVA</name>
<evidence type="ECO:0000256" key="1">
    <source>
        <dbReference type="ARBA" id="ARBA00000548"/>
    </source>
</evidence>
<dbReference type="Gene3D" id="3.20.20.80">
    <property type="entry name" value="Glycosidases"/>
    <property type="match status" value="1"/>
</dbReference>
<evidence type="ECO:0000256" key="6">
    <source>
        <dbReference type="ARBA" id="ARBA00012595"/>
    </source>
</evidence>
<evidence type="ECO:0000256" key="7">
    <source>
        <dbReference type="ARBA" id="ARBA00022723"/>
    </source>
</evidence>
<dbReference type="PANTHER" id="PTHR43447">
    <property type="entry name" value="ALPHA-AMYLASE"/>
    <property type="match status" value="1"/>
</dbReference>
<dbReference type="Pfam" id="PF00128">
    <property type="entry name" value="Alpha-amylase"/>
    <property type="match status" value="1"/>
</dbReference>
<evidence type="ECO:0000256" key="8">
    <source>
        <dbReference type="ARBA" id="ARBA00022729"/>
    </source>
</evidence>
<dbReference type="SMART" id="SM00642">
    <property type="entry name" value="Aamy"/>
    <property type="match status" value="1"/>
</dbReference>
<dbReference type="GO" id="GO:0005975">
    <property type="term" value="P:carbohydrate metabolic process"/>
    <property type="evidence" value="ECO:0007669"/>
    <property type="project" value="InterPro"/>
</dbReference>
<feature type="signal peptide" evidence="17">
    <location>
        <begin position="1"/>
        <end position="16"/>
    </location>
</feature>
<dbReference type="InterPro" id="IPR006046">
    <property type="entry name" value="Alpha_amylase"/>
</dbReference>
<keyword evidence="9 16" id="KW-0378">Hydrolase</keyword>
<evidence type="ECO:0000256" key="16">
    <source>
        <dbReference type="RuleBase" id="RU361134"/>
    </source>
</evidence>
<comment type="caution">
    <text evidence="20">The sequence shown here is derived from an EMBL/GenBank/DDBJ whole genome shotgun (WGS) entry which is preliminary data.</text>
</comment>
<evidence type="ECO:0000256" key="9">
    <source>
        <dbReference type="ARBA" id="ARBA00022801"/>
    </source>
</evidence>
<organism evidence="20 21">
    <name type="scientific">Polypedilum vanderplanki</name>
    <name type="common">Sleeping chironomid midge</name>
    <dbReference type="NCBI Taxonomy" id="319348"/>
    <lineage>
        <taxon>Eukaryota</taxon>
        <taxon>Metazoa</taxon>
        <taxon>Ecdysozoa</taxon>
        <taxon>Arthropoda</taxon>
        <taxon>Hexapoda</taxon>
        <taxon>Insecta</taxon>
        <taxon>Pterygota</taxon>
        <taxon>Neoptera</taxon>
        <taxon>Endopterygota</taxon>
        <taxon>Diptera</taxon>
        <taxon>Nematocera</taxon>
        <taxon>Chironomoidea</taxon>
        <taxon>Chironomidae</taxon>
        <taxon>Chironominae</taxon>
        <taxon>Polypedilum</taxon>
        <taxon>Polypedilum</taxon>
    </lineage>
</organism>
<evidence type="ECO:0000313" key="21">
    <source>
        <dbReference type="Proteomes" id="UP001107558"/>
    </source>
</evidence>
<evidence type="ECO:0000256" key="10">
    <source>
        <dbReference type="ARBA" id="ARBA00022837"/>
    </source>
</evidence>
<comment type="cofactor">
    <cofactor evidence="3">
        <name>chloride</name>
        <dbReference type="ChEBI" id="CHEBI:17996"/>
    </cofactor>
</comment>
<dbReference type="InterPro" id="IPR031319">
    <property type="entry name" value="A-amylase_C"/>
</dbReference>
<evidence type="ECO:0000256" key="3">
    <source>
        <dbReference type="ARBA" id="ARBA00001923"/>
    </source>
</evidence>
<keyword evidence="11" id="KW-1015">Disulfide bond</keyword>
<dbReference type="SUPFAM" id="SSF51011">
    <property type="entry name" value="Glycosyl hydrolase domain"/>
    <property type="match status" value="1"/>
</dbReference>